<dbReference type="Gene3D" id="3.40.50.12370">
    <property type="match status" value="1"/>
</dbReference>
<organism evidence="1 2">
    <name type="scientific">Ramlibacter tataouinensis (strain ATCC BAA-407 / DSM 14655 / LMG 21543 / TTB310)</name>
    <dbReference type="NCBI Taxonomy" id="365046"/>
    <lineage>
        <taxon>Bacteria</taxon>
        <taxon>Pseudomonadati</taxon>
        <taxon>Pseudomonadota</taxon>
        <taxon>Betaproteobacteria</taxon>
        <taxon>Burkholderiales</taxon>
        <taxon>Comamonadaceae</taxon>
        <taxon>Ramlibacter</taxon>
    </lineage>
</organism>
<dbReference type="HOGENOM" id="CLU_1516706_0_0_4"/>
<reference evidence="2" key="1">
    <citation type="submission" date="2006-01" db="EMBL/GenBank/DDBJ databases">
        <title>Genome of the cyst-dividing bacterium Ramlibacter tataouinensis.</title>
        <authorList>
            <person name="Barakat M."/>
            <person name="Ortet P."/>
            <person name="De Luca G."/>
            <person name="Jourlin-Castelli C."/>
            <person name="Ansaldi M."/>
            <person name="Py B."/>
            <person name="Fichant G."/>
            <person name="Coutinho P."/>
            <person name="Voulhoux R."/>
            <person name="Bastien O."/>
            <person name="Roy S."/>
            <person name="Marechal E."/>
            <person name="Henrissat B."/>
            <person name="Quentin Y."/>
            <person name="Noirot P."/>
            <person name="Filloux A."/>
            <person name="Mejean V."/>
            <person name="DuBow M."/>
            <person name="Barras F."/>
            <person name="Heulin T."/>
        </authorList>
    </citation>
    <scope>NUCLEOTIDE SEQUENCE [LARGE SCALE GENOMIC DNA]</scope>
    <source>
        <strain evidence="2">ATCC BAA-407 / DSM 14655 / LMG 21543 / TTB310</strain>
    </source>
</reference>
<protein>
    <recommendedName>
        <fullName evidence="3">UspA domain-containing protein</fullName>
    </recommendedName>
</protein>
<name>F5XWC7_RAMTT</name>
<sequence length="177" mass="18855">MVGDLLDAPAQVLESAALLVTHGATGLRPLDWFQGTRAERLVRRFSVPVLVVKQPAGRRYRRVLVGVKLDPRAGELIARASKVSPSARVDVLHVLGTSHEYRLQLADAPEAARRAQRLQVVRDAYRKIEAIIAAAAGHASDAAASLVFGSAPGRLVEVEPRCSCWASGSGTASLTSS</sequence>
<dbReference type="KEGG" id="rta:Rta_06190"/>
<accession>F5XWC7</accession>
<proteinExistence type="predicted"/>
<reference evidence="1 2" key="2">
    <citation type="journal article" date="2011" name="PLoS ONE">
        <title>The Cyst-Dividing Bacterium Ramlibacter tataouinensis TTB310 Genome Reveals a Well-Stocked Toolbox for Adaptation to a Desert Environment.</title>
        <authorList>
            <person name="De Luca G."/>
            <person name="Barakat M."/>
            <person name="Ortet P."/>
            <person name="Fochesato S."/>
            <person name="Jourlin-Castelli C."/>
            <person name="Ansaldi M."/>
            <person name="Py B."/>
            <person name="Fichant G."/>
            <person name="Coutinho P.M."/>
            <person name="Voulhoux R."/>
            <person name="Bastien O."/>
            <person name="Marechal E."/>
            <person name="Henrissat B."/>
            <person name="Quentin Y."/>
            <person name="Noirot P."/>
            <person name="Filloux A."/>
            <person name="Mejean V."/>
            <person name="Dubow M.S."/>
            <person name="Barras F."/>
            <person name="Barbe V."/>
            <person name="Weissenbach J."/>
            <person name="Mihalcescu I."/>
            <person name="Vermeglio A."/>
            <person name="Achouak W."/>
            <person name="Heulin T."/>
        </authorList>
    </citation>
    <scope>NUCLEOTIDE SEQUENCE [LARGE SCALE GENOMIC DNA]</scope>
    <source>
        <strain evidence="2">ATCC BAA-407 / DSM 14655 / LMG 21543 / TTB310</strain>
    </source>
</reference>
<gene>
    <name evidence="1" type="ordered locus">Rta_06190</name>
</gene>
<dbReference type="AlphaFoldDB" id="F5XWC7"/>
<evidence type="ECO:0008006" key="3">
    <source>
        <dbReference type="Google" id="ProtNLM"/>
    </source>
</evidence>
<keyword evidence="2" id="KW-1185">Reference proteome</keyword>
<evidence type="ECO:0000313" key="2">
    <source>
        <dbReference type="Proteomes" id="UP000008385"/>
    </source>
</evidence>
<evidence type="ECO:0000313" key="1">
    <source>
        <dbReference type="EMBL" id="AEG91697.1"/>
    </source>
</evidence>
<dbReference type="EMBL" id="CP000245">
    <property type="protein sequence ID" value="AEG91697.1"/>
    <property type="molecule type" value="Genomic_DNA"/>
</dbReference>
<dbReference type="Proteomes" id="UP000008385">
    <property type="component" value="Chromosome"/>
</dbReference>
<dbReference type="STRING" id="365046.Rta_06190"/>